<accession>A5BKB6</accession>
<dbReference type="AlphaFoldDB" id="A5BKB6"/>
<reference evidence="1" key="1">
    <citation type="journal article" date="2007" name="PLoS ONE">
        <title>The first genome sequence of an elite grapevine cultivar (Pinot noir Vitis vinifera L.): coping with a highly heterozygous genome.</title>
        <authorList>
            <person name="Velasco R."/>
            <person name="Zharkikh A."/>
            <person name="Troggio M."/>
            <person name="Cartwright D.A."/>
            <person name="Cestaro A."/>
            <person name="Pruss D."/>
            <person name="Pindo M."/>
            <person name="FitzGerald L.M."/>
            <person name="Vezzulli S."/>
            <person name="Reid J."/>
            <person name="Malacarne G."/>
            <person name="Iliev D."/>
            <person name="Coppola G."/>
            <person name="Wardell B."/>
            <person name="Micheletti D."/>
            <person name="Macalma T."/>
            <person name="Facci M."/>
            <person name="Mitchell J.T."/>
            <person name="Perazzolli M."/>
            <person name="Eldredge G."/>
            <person name="Gatto P."/>
            <person name="Oyzerski R."/>
            <person name="Moretto M."/>
            <person name="Gutin N."/>
            <person name="Stefanini M."/>
            <person name="Chen Y."/>
            <person name="Segala C."/>
            <person name="Davenport C."/>
            <person name="Dematte L."/>
            <person name="Mraz A."/>
            <person name="Battilana J."/>
            <person name="Stormo K."/>
            <person name="Costa F."/>
            <person name="Tao Q."/>
            <person name="Si-Ammour A."/>
            <person name="Harkins T."/>
            <person name="Lackey A."/>
            <person name="Perbost C."/>
            <person name="Taillon B."/>
            <person name="Stella A."/>
            <person name="Solovyev V."/>
            <person name="Fawcett J.A."/>
            <person name="Sterck L."/>
            <person name="Vandepoele K."/>
            <person name="Grando S.M."/>
            <person name="Toppo S."/>
            <person name="Moser C."/>
            <person name="Lanchbury J."/>
            <person name="Bogden R."/>
            <person name="Skolnick M."/>
            <person name="Sgaramella V."/>
            <person name="Bhatnagar S.K."/>
            <person name="Fontana P."/>
            <person name="Gutin A."/>
            <person name="Van de Peer Y."/>
            <person name="Salamini F."/>
            <person name="Viola R."/>
        </authorList>
    </citation>
    <scope>NUCLEOTIDE SEQUENCE</scope>
</reference>
<protein>
    <submittedName>
        <fullName evidence="1">Uncharacterized protein</fullName>
    </submittedName>
</protein>
<name>A5BKB6_VITVI</name>
<sequence length="119" mass="13479">MVSYIREDLRLSKRCGPLSSANGSDRASSDALEVIRVVKRTNVWPSWGDATWTNAWKYLWSSVIDVSFTDHGIDFVGSFATCVLLKLKTLWPSKNISGFEIKVYTSKMRILMKIKNSLS</sequence>
<gene>
    <name evidence="1" type="ORF">VITISV_001838</name>
</gene>
<organism evidence="1">
    <name type="scientific">Vitis vinifera</name>
    <name type="common">Grape</name>
    <dbReference type="NCBI Taxonomy" id="29760"/>
    <lineage>
        <taxon>Eukaryota</taxon>
        <taxon>Viridiplantae</taxon>
        <taxon>Streptophyta</taxon>
        <taxon>Embryophyta</taxon>
        <taxon>Tracheophyta</taxon>
        <taxon>Spermatophyta</taxon>
        <taxon>Magnoliopsida</taxon>
        <taxon>eudicotyledons</taxon>
        <taxon>Gunneridae</taxon>
        <taxon>Pentapetalae</taxon>
        <taxon>rosids</taxon>
        <taxon>Vitales</taxon>
        <taxon>Vitaceae</taxon>
        <taxon>Viteae</taxon>
        <taxon>Vitis</taxon>
    </lineage>
</organism>
<evidence type="ECO:0000313" key="1">
    <source>
        <dbReference type="EMBL" id="CAN65761.1"/>
    </source>
</evidence>
<dbReference type="EMBL" id="AM462492">
    <property type="protein sequence ID" value="CAN65761.1"/>
    <property type="molecule type" value="Genomic_DNA"/>
</dbReference>
<proteinExistence type="predicted"/>